<accession>A0ACC2XU78</accession>
<keyword evidence="2" id="KW-1185">Reference proteome</keyword>
<name>A0ACC2XU78_9TREE</name>
<gene>
    <name evidence="1" type="ORF">QFC24_001985</name>
</gene>
<evidence type="ECO:0000313" key="1">
    <source>
        <dbReference type="EMBL" id="KAJ9126257.1"/>
    </source>
</evidence>
<organism evidence="1 2">
    <name type="scientific">Naganishia onofrii</name>
    <dbReference type="NCBI Taxonomy" id="1851511"/>
    <lineage>
        <taxon>Eukaryota</taxon>
        <taxon>Fungi</taxon>
        <taxon>Dikarya</taxon>
        <taxon>Basidiomycota</taxon>
        <taxon>Agaricomycotina</taxon>
        <taxon>Tremellomycetes</taxon>
        <taxon>Filobasidiales</taxon>
        <taxon>Filobasidiaceae</taxon>
        <taxon>Naganishia</taxon>
    </lineage>
</organism>
<proteinExistence type="predicted"/>
<protein>
    <submittedName>
        <fullName evidence="1">Uncharacterized protein</fullName>
    </submittedName>
</protein>
<sequence>MQHLSRPLVLSRAAYARPISRTLFSGLFRKSTTTTPTAVAAAATTLFHPLESSPVPALRAKASLIKSLAPCPVCLDTASTTNQPRASVPKVSFSCPDCGFPTHSSEAHWVADKPAHQEYCPRLRQINQDEHDLYSSRVKHEFTLPGAQDYESTPSLASWDSLFFTRNFASVDGEREQRHVSKLLTYPMTVAGVLHRLGPFASGRTGTGKEGSRLTSEGQRSMAALHTSLHPPMGATPSPTTRNAQIPIRLFILGARAESSLPPHVWDQLGHLFPFTRFEVFFVGPQAALPAPPPRQQPPVDMDSLAGAPTPPSPADSENTRLGIYSPPTPSVNSETTSRGRQPTLDATEYGVPSYTIHTSETLKLTTLRAKYEDVHAQFGPFDPYTDVFFGFCPGLGFPSPSASGKAKGKTQAQVEWRETLEKVFETKCALFVTGFSPRDVERDVRSLNGTPTAATPTTTTTTTATATTTAATDANADALPPLEYDTILEPGPNPFSSLKWEAGDFDPRVLVRVNWGVWGVRGKRYEVGHGQRGE</sequence>
<comment type="caution">
    <text evidence="1">The sequence shown here is derived from an EMBL/GenBank/DDBJ whole genome shotgun (WGS) entry which is preliminary data.</text>
</comment>
<dbReference type="Proteomes" id="UP001234202">
    <property type="component" value="Unassembled WGS sequence"/>
</dbReference>
<reference evidence="1" key="1">
    <citation type="submission" date="2023-04" db="EMBL/GenBank/DDBJ databases">
        <title>Draft Genome sequencing of Naganishia species isolated from polar environments using Oxford Nanopore Technology.</title>
        <authorList>
            <person name="Leo P."/>
            <person name="Venkateswaran K."/>
        </authorList>
    </citation>
    <scope>NUCLEOTIDE SEQUENCE</scope>
    <source>
        <strain evidence="1">DBVPG 5303</strain>
    </source>
</reference>
<evidence type="ECO:0000313" key="2">
    <source>
        <dbReference type="Proteomes" id="UP001234202"/>
    </source>
</evidence>
<dbReference type="EMBL" id="JASBWV010000005">
    <property type="protein sequence ID" value="KAJ9126257.1"/>
    <property type="molecule type" value="Genomic_DNA"/>
</dbReference>